<reference evidence="1" key="1">
    <citation type="journal article" date="2020" name="Nature">
        <title>Giant virus diversity and host interactions through global metagenomics.</title>
        <authorList>
            <person name="Schulz F."/>
            <person name="Roux S."/>
            <person name="Paez-Espino D."/>
            <person name="Jungbluth S."/>
            <person name="Walsh D.A."/>
            <person name="Denef V.J."/>
            <person name="McMahon K.D."/>
            <person name="Konstantinidis K.T."/>
            <person name="Eloe-Fadrosh E.A."/>
            <person name="Kyrpides N.C."/>
            <person name="Woyke T."/>
        </authorList>
    </citation>
    <scope>NUCLEOTIDE SEQUENCE</scope>
    <source>
        <strain evidence="1">GVMAG-M-3300025880-75</strain>
    </source>
</reference>
<evidence type="ECO:0000313" key="1">
    <source>
        <dbReference type="EMBL" id="QHU02113.1"/>
    </source>
</evidence>
<sequence>MDVFKKDMILKKIANEIKSNKQNIGTSVSGLYELKNKNSHLRELYDEKKQCHNTIVNLKKDQEIQILRLLHYLEKSLLDSDLTNKMIGEAKHEQQILINKLKNIQGDITGMTDQVKTTLGEN</sequence>
<accession>A0A6C0JA00</accession>
<dbReference type="AlphaFoldDB" id="A0A6C0JA00"/>
<name>A0A6C0JA00_9ZZZZ</name>
<organism evidence="1">
    <name type="scientific">viral metagenome</name>
    <dbReference type="NCBI Taxonomy" id="1070528"/>
    <lineage>
        <taxon>unclassified sequences</taxon>
        <taxon>metagenomes</taxon>
        <taxon>organismal metagenomes</taxon>
    </lineage>
</organism>
<protein>
    <submittedName>
        <fullName evidence="1">Uncharacterized protein</fullName>
    </submittedName>
</protein>
<proteinExistence type="predicted"/>
<dbReference type="EMBL" id="MN740355">
    <property type="protein sequence ID" value="QHU02113.1"/>
    <property type="molecule type" value="Genomic_DNA"/>
</dbReference>